<dbReference type="Gene3D" id="3.30.160.390">
    <property type="entry name" value="Integrase, DNA-binding domain"/>
    <property type="match status" value="1"/>
</dbReference>
<dbReference type="InterPro" id="IPR038488">
    <property type="entry name" value="Integrase_DNA-bd_sf"/>
</dbReference>
<accession>A0ABR4SPN8</accession>
<keyword evidence="3" id="KW-1185">Reference proteome</keyword>
<evidence type="ECO:0000313" key="2">
    <source>
        <dbReference type="EMBL" id="KEC64936.1"/>
    </source>
</evidence>
<dbReference type="Pfam" id="PF13356">
    <property type="entry name" value="Arm-DNA-bind_3"/>
    <property type="match status" value="1"/>
</dbReference>
<proteinExistence type="predicted"/>
<dbReference type="InterPro" id="IPR025166">
    <property type="entry name" value="Integrase_DNA_bind_dom"/>
</dbReference>
<gene>
    <name evidence="2" type="ORF">O7U_01167</name>
</gene>
<protein>
    <recommendedName>
        <fullName evidence="1">Integrase DNA-binding domain-containing protein</fullName>
    </recommendedName>
</protein>
<comment type="caution">
    <text evidence="2">The sequence shown here is derived from an EMBL/GenBank/DDBJ whole genome shotgun (WGS) entry which is preliminary data.</text>
</comment>
<reference evidence="2 3" key="1">
    <citation type="submission" date="2012-04" db="EMBL/GenBank/DDBJ databases">
        <title>The Genome Sequence of Bartonella quintana JK 68.</title>
        <authorList>
            <consortium name="The Broad Institute Genome Sequencing Platform"/>
            <consortium name="The Broad Institute Genome Sequencing Center for Infectious Disease"/>
            <person name="Feldgarden M."/>
            <person name="Kirby J."/>
            <person name="Kosoy M."/>
            <person name="Birtles R."/>
            <person name="Probert W.S."/>
            <person name="Chiaraviglio L."/>
            <person name="Walker B."/>
            <person name="Young S.K."/>
            <person name="Zeng Q."/>
            <person name="Gargeya S."/>
            <person name="Fitzgerald M."/>
            <person name="Haas B."/>
            <person name="Abouelleil A."/>
            <person name="Alvarado L."/>
            <person name="Arachchi H.M."/>
            <person name="Berlin A.M."/>
            <person name="Chapman S.B."/>
            <person name="Goldberg J."/>
            <person name="Griggs A."/>
            <person name="Gujja S."/>
            <person name="Hansen M."/>
            <person name="Howarth C."/>
            <person name="Imamovic A."/>
            <person name="Larimer J."/>
            <person name="McCowen C."/>
            <person name="Montmayeur A."/>
            <person name="Murphy C."/>
            <person name="Neiman D."/>
            <person name="Pearson M."/>
            <person name="Priest M."/>
            <person name="Roberts A."/>
            <person name="Saif S."/>
            <person name="Shea T."/>
            <person name="Sisk P."/>
            <person name="Sykes S."/>
            <person name="Wortman J."/>
            <person name="Nusbaum C."/>
            <person name="Birren B."/>
        </authorList>
    </citation>
    <scope>NUCLEOTIDE SEQUENCE [LARGE SCALE GENOMIC DNA]</scope>
    <source>
        <strain evidence="2 3">JK 68</strain>
    </source>
</reference>
<name>A0ABR4SPN8_BARQI</name>
<dbReference type="EMBL" id="AHPD01000016">
    <property type="protein sequence ID" value="KEC64936.1"/>
    <property type="molecule type" value="Genomic_DNA"/>
</dbReference>
<evidence type="ECO:0000259" key="1">
    <source>
        <dbReference type="Pfam" id="PF13356"/>
    </source>
</evidence>
<evidence type="ECO:0000313" key="3">
    <source>
        <dbReference type="Proteomes" id="UP000027143"/>
    </source>
</evidence>
<organism evidence="2 3">
    <name type="scientific">Bartonella quintana JK 68</name>
    <dbReference type="NCBI Taxonomy" id="1134503"/>
    <lineage>
        <taxon>Bacteria</taxon>
        <taxon>Pseudomonadati</taxon>
        <taxon>Pseudomonadota</taxon>
        <taxon>Alphaproteobacteria</taxon>
        <taxon>Hyphomicrobiales</taxon>
        <taxon>Bartonellaceae</taxon>
        <taxon>Bartonella</taxon>
    </lineage>
</organism>
<sequence length="62" mass="6916">MKNLPKGGKYADGAGLWLIETVADQGRWIFRFDLHKKRYEMGLGSCDIVSLKDAKSKAAACR</sequence>
<feature type="domain" description="Integrase DNA-binding" evidence="1">
    <location>
        <begin position="5"/>
        <end position="62"/>
    </location>
</feature>
<dbReference type="RefSeq" id="WP_244392741.1">
    <property type="nucleotide sequence ID" value="NZ_KL446932.1"/>
</dbReference>
<dbReference type="Proteomes" id="UP000027143">
    <property type="component" value="Unassembled WGS sequence"/>
</dbReference>